<feature type="region of interest" description="Disordered" evidence="1">
    <location>
        <begin position="921"/>
        <end position="950"/>
    </location>
</feature>
<feature type="region of interest" description="Disordered" evidence="1">
    <location>
        <begin position="24"/>
        <end position="45"/>
    </location>
</feature>
<evidence type="ECO:0000313" key="4">
    <source>
        <dbReference type="Proteomes" id="UP001219525"/>
    </source>
</evidence>
<dbReference type="InterPro" id="IPR041457">
    <property type="entry name" value="CxC2_KDZ-assoc"/>
</dbReference>
<dbReference type="AlphaFoldDB" id="A0AAD6UV98"/>
<gene>
    <name evidence="3" type="ORF">GGX14DRAFT_407432</name>
</gene>
<dbReference type="Proteomes" id="UP001219525">
    <property type="component" value="Unassembled WGS sequence"/>
</dbReference>
<feature type="region of interest" description="Disordered" evidence="1">
    <location>
        <begin position="878"/>
        <end position="901"/>
    </location>
</feature>
<organism evidence="3 4">
    <name type="scientific">Mycena pura</name>
    <dbReference type="NCBI Taxonomy" id="153505"/>
    <lineage>
        <taxon>Eukaryota</taxon>
        <taxon>Fungi</taxon>
        <taxon>Dikarya</taxon>
        <taxon>Basidiomycota</taxon>
        <taxon>Agaricomycotina</taxon>
        <taxon>Agaricomycetes</taxon>
        <taxon>Agaricomycetidae</taxon>
        <taxon>Agaricales</taxon>
        <taxon>Marasmiineae</taxon>
        <taxon>Mycenaceae</taxon>
        <taxon>Mycena</taxon>
    </lineage>
</organism>
<dbReference type="Pfam" id="PF18803">
    <property type="entry name" value="CxC2"/>
    <property type="match status" value="1"/>
</dbReference>
<sequence>MSARVPSEARLQIHTGTTVYSSVSALRKHEANSPQKREKSELVTTGEHCADDENHLSRSTPHSQPRFATLDVLPDVSTPDGPNLPFPDFTAATEASEAAGSVPAYEETAPCDEHGPKTRQTVAHMDEFKAQEVVILDILLSLYYRAGLLTRCACGDKMRMVACADCLQGELLCRQCWLDKHRTMPTHWALIWNVTDKFFEKHDFCRVLKNAAVAIGHNGRRCPEADPAHSFTLVDSNGIHATSITFCRCKTPDGQRGAPEFQQLLRAGIFLGSVKEPKTGYTLGVLDYYRQQRSQGKGSAYNFGLVLQRLADPFFAASVPARLLNDVVNCEANSTLRHLRKLPRNNATPSTSRYHDATWAPYLPELHARWELQGQPIYQTRQRITEDKLQEVPCNAHIGSIRHQGLVKYGNTAVSGVVACACDHAVVGSFIDMKKGEAFALGTYAQREHVKHTNSPPHGPSSRSPTVWSYDSWCTFEVHHVERAIELFPEEKWLHTLLVESDGQIPADHINGHGLQCQTVWQAVYFPCRGHFHRETAEMIWAFLNPLGASTRQMTAGARHDTVNFVIDAWNELKVLRQAELAAAERLDTLGLFELHMAVVMDLSKQNTTEVVAWSRMDRDDKSVYQHKSYSVMTIEKMLASMIAEERQESRREDGYEARTSAAQWIRDGMFIERDQQFLIALLESHREHPLQDTWETIVKQRQALNTELKSFRERQREIYPRLRLSALDADEPDLTAIQLPSYRVKHGQRLATDVGAAEADTKLREAEVKLRCRQAENGIIATQDASLALSAVNKARYLDPGLNPGERVRSGIARAGLVTLGYMSDDAVEPYPVLTLRDTRRKDTHLHRAKGDSRLFDGTAWYLQSGVRLSGEVVASPLGNKGRDSGDDEPQLLAGYSRSQRAPKRLRDIAPDDVIVEGALSSDEVEDSDVEMSPSKQGKPRRKSGKRKAKKDDGWIWKWLERGTRAGSGDDGKLEEYKRESMRVQWFRAEAEMYRWLEQYERKHAELWRIIKRYRRDGEVWMRSADRVAQQMGAATFARMQAAMYRRLEHNAKAIFKSADSATTYDELVMKINTWRDLVLKWMDEMDIHRAYKEFYKDS</sequence>
<protein>
    <recommendedName>
        <fullName evidence="2">CxC2-like cysteine cluster KDZ transposase-associated domain-containing protein</fullName>
    </recommendedName>
</protein>
<feature type="compositionally biased region" description="Basic residues" evidence="1">
    <location>
        <begin position="939"/>
        <end position="950"/>
    </location>
</feature>
<feature type="compositionally biased region" description="Basic and acidic residues" evidence="1">
    <location>
        <begin position="27"/>
        <end position="41"/>
    </location>
</feature>
<proteinExistence type="predicted"/>
<dbReference type="EMBL" id="JARJCW010000137">
    <property type="protein sequence ID" value="KAJ7191123.1"/>
    <property type="molecule type" value="Genomic_DNA"/>
</dbReference>
<evidence type="ECO:0000259" key="2">
    <source>
        <dbReference type="Pfam" id="PF18803"/>
    </source>
</evidence>
<dbReference type="InterPro" id="IPR040521">
    <property type="entry name" value="KDZ"/>
</dbReference>
<evidence type="ECO:0000313" key="3">
    <source>
        <dbReference type="EMBL" id="KAJ7191123.1"/>
    </source>
</evidence>
<dbReference type="Pfam" id="PF18758">
    <property type="entry name" value="KDZ"/>
    <property type="match status" value="1"/>
</dbReference>
<evidence type="ECO:0000256" key="1">
    <source>
        <dbReference type="SAM" id="MobiDB-lite"/>
    </source>
</evidence>
<accession>A0AAD6UV98</accession>
<feature type="domain" description="CxC2-like cysteine cluster KDZ transposase-associated" evidence="2">
    <location>
        <begin position="213"/>
        <end position="312"/>
    </location>
</feature>
<keyword evidence="4" id="KW-1185">Reference proteome</keyword>
<comment type="caution">
    <text evidence="3">The sequence shown here is derived from an EMBL/GenBank/DDBJ whole genome shotgun (WGS) entry which is preliminary data.</text>
</comment>
<name>A0AAD6UV98_9AGAR</name>
<reference evidence="3" key="1">
    <citation type="submission" date="2023-03" db="EMBL/GenBank/DDBJ databases">
        <title>Massive genome expansion in bonnet fungi (Mycena s.s.) driven by repeated elements and novel gene families across ecological guilds.</title>
        <authorList>
            <consortium name="Lawrence Berkeley National Laboratory"/>
            <person name="Harder C.B."/>
            <person name="Miyauchi S."/>
            <person name="Viragh M."/>
            <person name="Kuo A."/>
            <person name="Thoen E."/>
            <person name="Andreopoulos B."/>
            <person name="Lu D."/>
            <person name="Skrede I."/>
            <person name="Drula E."/>
            <person name="Henrissat B."/>
            <person name="Morin E."/>
            <person name="Kohler A."/>
            <person name="Barry K."/>
            <person name="LaButti K."/>
            <person name="Morin E."/>
            <person name="Salamov A."/>
            <person name="Lipzen A."/>
            <person name="Mereny Z."/>
            <person name="Hegedus B."/>
            <person name="Baldrian P."/>
            <person name="Stursova M."/>
            <person name="Weitz H."/>
            <person name="Taylor A."/>
            <person name="Grigoriev I.V."/>
            <person name="Nagy L.G."/>
            <person name="Martin F."/>
            <person name="Kauserud H."/>
        </authorList>
    </citation>
    <scope>NUCLEOTIDE SEQUENCE</scope>
    <source>
        <strain evidence="3">9144</strain>
    </source>
</reference>